<evidence type="ECO:0000313" key="9">
    <source>
        <dbReference type="EMBL" id="ARP61679.1"/>
    </source>
</evidence>
<dbReference type="GO" id="GO:0006313">
    <property type="term" value="P:DNA transposition"/>
    <property type="evidence" value="ECO:0007669"/>
    <property type="project" value="InterPro"/>
</dbReference>
<protein>
    <submittedName>
        <fullName evidence="9">DDE transposase</fullName>
    </submittedName>
</protein>
<keyword evidence="3" id="KW-0238">DNA-binding</keyword>
<organism evidence="9 12">
    <name type="scientific">Bacillus thuringiensis</name>
    <dbReference type="NCBI Taxonomy" id="1428"/>
    <lineage>
        <taxon>Bacteria</taxon>
        <taxon>Bacillati</taxon>
        <taxon>Bacillota</taxon>
        <taxon>Bacilli</taxon>
        <taxon>Bacillales</taxon>
        <taxon>Bacillaceae</taxon>
        <taxon>Bacillus</taxon>
        <taxon>Bacillus cereus group</taxon>
    </lineage>
</organism>
<dbReference type="EMBL" id="CP021065">
    <property type="protein sequence ID" value="ARP61822.1"/>
    <property type="molecule type" value="Genomic_DNA"/>
</dbReference>
<geneLocation type="plasmid" evidence="8 12">
    <name>poh2</name>
</geneLocation>
<evidence type="ECO:0000259" key="6">
    <source>
        <dbReference type="Pfam" id="PF13700"/>
    </source>
</evidence>
<evidence type="ECO:0000256" key="2">
    <source>
        <dbReference type="ARBA" id="ARBA00022578"/>
    </source>
</evidence>
<evidence type="ECO:0000256" key="4">
    <source>
        <dbReference type="ARBA" id="ARBA00023172"/>
    </source>
</evidence>
<evidence type="ECO:0000313" key="8">
    <source>
        <dbReference type="EMBL" id="ARP61620.1"/>
    </source>
</evidence>
<comment type="similarity">
    <text evidence="1">Belongs to the transposase 7 family.</text>
</comment>
<dbReference type="InterPro" id="IPR047653">
    <property type="entry name" value="Tn3-like_transpos"/>
</dbReference>
<dbReference type="Proteomes" id="UP000194143">
    <property type="component" value="Plasmid poh4"/>
</dbReference>
<keyword evidence="4" id="KW-0233">DNA recombination</keyword>
<proteinExistence type="inferred from homology"/>
<keyword evidence="2" id="KW-0815">Transposition</keyword>
<keyword evidence="12" id="KW-1185">Reference proteome</keyword>
<reference evidence="9 12" key="1">
    <citation type="submission" date="2017-04" db="EMBL/GenBank/DDBJ databases">
        <title>Complete Genome Sequence of Bacillus thuringiensis type Strain ATCC 10792.</title>
        <authorList>
            <person name="Oh D.-H."/>
            <person name="Park B.-J."/>
            <person name="Shuai W."/>
            <person name="Chelliah R."/>
        </authorList>
    </citation>
    <scope>NUCLEOTIDE SEQUENCE [LARGE SCALE GENOMIC DNA]</scope>
    <source>
        <strain evidence="9 12">ATCC 10792</strain>
        <plasmid evidence="8 12">poh2</plasmid>
        <plasmid evidence="9 12">poh3</plasmid>
        <plasmid evidence="11 12">poh4</plasmid>
    </source>
</reference>
<evidence type="ECO:0000313" key="7">
    <source>
        <dbReference type="EMBL" id="ARP58051.1"/>
    </source>
</evidence>
<feature type="domain" description="DUF4158" evidence="6">
    <location>
        <begin position="6"/>
        <end position="170"/>
    </location>
</feature>
<dbReference type="Pfam" id="PF01526">
    <property type="entry name" value="DDE_Tnp_Tn3"/>
    <property type="match status" value="1"/>
</dbReference>
<evidence type="ECO:0000313" key="10">
    <source>
        <dbReference type="EMBL" id="ARP61750.1"/>
    </source>
</evidence>
<dbReference type="RefSeq" id="WP_000538377.1">
    <property type="nucleotide sequence ID" value="NZ_CP021061.1"/>
</dbReference>
<dbReference type="GO" id="GO:0003677">
    <property type="term" value="F:DNA binding"/>
    <property type="evidence" value="ECO:0007669"/>
    <property type="project" value="UniProtKB-KW"/>
</dbReference>
<evidence type="ECO:0000259" key="5">
    <source>
        <dbReference type="Pfam" id="PF01526"/>
    </source>
</evidence>
<sequence>MGVKQLLSEAQRNELMDLSRLTEWDLVTFHTFSKHDLHLILKHRRGYNRLGFALQLVLIRYPGWSLTEYKDIPQYVVAYVASQLQIPPEEFLVYAKRGNTLWEHLGEIRTEYGYQNFSSEYKETLLQFLVQQAMDNNNTLYLIEITISTLRKMKVILPAMYVIEDIVWEAKQQADQKVYSILHDGLVQEQKDQLDALLLPTINGKSPLAWLKDVPAQPSPESFLKVIDRLQFVQKIGLTIDTTKINTNRLRQLARLGSKYEPYAFRRFNEVKRYSMLVSFLLEITQDLIDYAIEIHDRLMMNLQTKGKKEQDEIQQANGKKLNEKILQFITVCGTLIEAKETGKDAFAALDEVMSWNEMVESVEEAKQLSRPLNYDYLDLLNTRYSYVRRYAPTLLRSLHFRATKSGEPVLQALDTIHELNETGKRKVPHGAPLHFVSNRWQKHVYDDDGNINRHYYELAALTELRNHIRSGDIFVSGSRHHKAFDDYLIPYDEWNEVSNIPNGLTAPLKAEDYITDRINRLNEHLEWLSKNSEKLEGVDISQGKLHVERLDRGTPEEAKAFSKLLHSMLPRIKLTDLLIEVASWTGFHDQFIHASTNQSPDQEEQNIVLATLMAMGTNIGLTKMAEATPGISYRQMANASQWRMYDDAMVRAQSILVNFQKEQKLSSYWGDGTTSSSDGMRLSIAVRSLHADSNPHYGTGKGGTIYRFVSDQLSAYHVKVITTNARDALHVLDGLLHHETDLKIEEHYTDTAGYTDQVFALTHLLGFRFAPRIRDLADTKLFSIPGGEEYENVQALLKGKINVKLIKENYEDIRRLAYSVQTGKVSSALIMGKLGSYARQNKLATALGEMGRIEKTLFTLDYISNKAVRRRVQKGLNKGEAINALARIIFFGQRGEFRERALQDQLQRASALNIIINAISVWNTVYMEKAVEELKARGEFREDLMPYAWPLGWEHINFLGEYKFEGLHDTGQMNLRPLRIKEPFYS</sequence>
<dbReference type="Proteomes" id="UP000194143">
    <property type="component" value="Plasmid poh3"/>
</dbReference>
<dbReference type="AlphaFoldDB" id="A0A1W6WZF8"/>
<dbReference type="GO" id="GO:0004803">
    <property type="term" value="F:transposase activity"/>
    <property type="evidence" value="ECO:0007669"/>
    <property type="project" value="InterPro"/>
</dbReference>
<dbReference type="EMBL" id="CP021063">
    <property type="protein sequence ID" value="ARP61620.1"/>
    <property type="molecule type" value="Genomic_DNA"/>
</dbReference>
<gene>
    <name evidence="7" type="ORF">CAB88_13675</name>
    <name evidence="8" type="ORF">CAB88_31920</name>
    <name evidence="9" type="ORF">CAB88_32245</name>
    <name evidence="10" type="ORF">CAB88_32620</name>
    <name evidence="11" type="ORF">CAB88_33060</name>
</gene>
<evidence type="ECO:0000313" key="11">
    <source>
        <dbReference type="EMBL" id="ARP61822.1"/>
    </source>
</evidence>
<dbReference type="EMBL" id="CP021064">
    <property type="protein sequence ID" value="ARP61750.1"/>
    <property type="molecule type" value="Genomic_DNA"/>
</dbReference>
<evidence type="ECO:0000313" key="12">
    <source>
        <dbReference type="Proteomes" id="UP000194143"/>
    </source>
</evidence>
<dbReference type="Proteomes" id="UP000194143">
    <property type="component" value="Chromosome"/>
</dbReference>
<accession>A0A1W6WZF8</accession>
<keyword evidence="9" id="KW-0614">Plasmid</keyword>
<dbReference type="GeneID" id="67470161"/>
<geneLocation type="plasmid" evidence="11 12">
    <name>poh4</name>
</geneLocation>
<feature type="domain" description="Tn3 transposase DDE" evidence="5">
    <location>
        <begin position="577"/>
        <end position="963"/>
    </location>
</feature>
<dbReference type="NCBIfam" id="NF033527">
    <property type="entry name" value="transpos_Tn3"/>
    <property type="match status" value="1"/>
</dbReference>
<name>A0A1W6WZF8_BACTU</name>
<geneLocation type="plasmid" evidence="9 12">
    <name>poh3</name>
</geneLocation>
<dbReference type="EMBL" id="CP021061">
    <property type="protein sequence ID" value="ARP58051.1"/>
    <property type="molecule type" value="Genomic_DNA"/>
</dbReference>
<dbReference type="Pfam" id="PF13700">
    <property type="entry name" value="DUF4158"/>
    <property type="match status" value="1"/>
</dbReference>
<evidence type="ECO:0000256" key="1">
    <source>
        <dbReference type="ARBA" id="ARBA00009402"/>
    </source>
</evidence>
<dbReference type="InterPro" id="IPR002513">
    <property type="entry name" value="Tn3_Tnp_DDE_dom"/>
</dbReference>
<dbReference type="InterPro" id="IPR025296">
    <property type="entry name" value="DUF4158"/>
</dbReference>
<evidence type="ECO:0000256" key="3">
    <source>
        <dbReference type="ARBA" id="ARBA00023125"/>
    </source>
</evidence>
<dbReference type="EMBL" id="CP021064">
    <property type="protein sequence ID" value="ARP61679.1"/>
    <property type="molecule type" value="Genomic_DNA"/>
</dbReference>
<dbReference type="Proteomes" id="UP000194143">
    <property type="component" value="Plasmid poh2"/>
</dbReference>